<organism evidence="7 8">
    <name type="scientific">Candidatus Ozemobacter sibiricus</name>
    <dbReference type="NCBI Taxonomy" id="2268124"/>
    <lineage>
        <taxon>Bacteria</taxon>
        <taxon>Candidatus Ozemobacteria</taxon>
        <taxon>Candidatus Ozemobacterales</taxon>
        <taxon>Candidatus Ozemobacteraceae</taxon>
        <taxon>Candidatus Ozemobacter</taxon>
    </lineage>
</organism>
<dbReference type="GO" id="GO:0016020">
    <property type="term" value="C:membrane"/>
    <property type="evidence" value="ECO:0007669"/>
    <property type="project" value="UniProtKB-SubCell"/>
</dbReference>
<feature type="transmembrane region" description="Helical" evidence="5">
    <location>
        <begin position="258"/>
        <end position="278"/>
    </location>
</feature>
<dbReference type="InterPro" id="IPR007016">
    <property type="entry name" value="O-antigen_ligase-rel_domated"/>
</dbReference>
<dbReference type="InterPro" id="IPR051533">
    <property type="entry name" value="WaaL-like"/>
</dbReference>
<feature type="transmembrane region" description="Helical" evidence="5">
    <location>
        <begin position="214"/>
        <end position="237"/>
    </location>
</feature>
<feature type="transmembrane region" description="Helical" evidence="5">
    <location>
        <begin position="6"/>
        <end position="27"/>
    </location>
</feature>
<keyword evidence="3 5" id="KW-1133">Transmembrane helix</keyword>
<dbReference type="Proteomes" id="UP000252355">
    <property type="component" value="Unassembled WGS sequence"/>
</dbReference>
<evidence type="ECO:0000313" key="8">
    <source>
        <dbReference type="Proteomes" id="UP000252355"/>
    </source>
</evidence>
<feature type="domain" description="O-antigen ligase-related" evidence="6">
    <location>
        <begin position="180"/>
        <end position="323"/>
    </location>
</feature>
<comment type="subcellular location">
    <subcellularLocation>
        <location evidence="1">Membrane</location>
        <topology evidence="1">Multi-pass membrane protein</topology>
    </subcellularLocation>
</comment>
<comment type="caution">
    <text evidence="7">The sequence shown here is derived from an EMBL/GenBank/DDBJ whole genome shotgun (WGS) entry which is preliminary data.</text>
</comment>
<name>A0A367ZRR9_9BACT</name>
<dbReference type="EMBL" id="QOQW01000005">
    <property type="protein sequence ID" value="RCK80557.1"/>
    <property type="molecule type" value="Genomic_DNA"/>
</dbReference>
<feature type="transmembrane region" description="Helical" evidence="5">
    <location>
        <begin position="55"/>
        <end position="76"/>
    </location>
</feature>
<dbReference type="PANTHER" id="PTHR37422:SF13">
    <property type="entry name" value="LIPOPOLYSACCHARIDE BIOSYNTHESIS PROTEIN PA4999-RELATED"/>
    <property type="match status" value="1"/>
</dbReference>
<keyword evidence="2 5" id="KW-0812">Transmembrane</keyword>
<evidence type="ECO:0000256" key="3">
    <source>
        <dbReference type="ARBA" id="ARBA00022989"/>
    </source>
</evidence>
<protein>
    <submittedName>
        <fullName evidence="7">Putative membrane protein of ExoQ family, involved in exopolysaccharide production</fullName>
    </submittedName>
</protein>
<feature type="transmembrane region" description="Helical" evidence="5">
    <location>
        <begin position="147"/>
        <end position="166"/>
    </location>
</feature>
<feature type="transmembrane region" description="Helical" evidence="5">
    <location>
        <begin position="178"/>
        <end position="208"/>
    </location>
</feature>
<feature type="transmembrane region" description="Helical" evidence="5">
    <location>
        <begin position="82"/>
        <end position="102"/>
    </location>
</feature>
<feature type="transmembrane region" description="Helical" evidence="5">
    <location>
        <begin position="307"/>
        <end position="327"/>
    </location>
</feature>
<evidence type="ECO:0000256" key="5">
    <source>
        <dbReference type="SAM" id="Phobius"/>
    </source>
</evidence>
<evidence type="ECO:0000259" key="6">
    <source>
        <dbReference type="Pfam" id="PF04932"/>
    </source>
</evidence>
<dbReference type="Pfam" id="PF04932">
    <property type="entry name" value="Wzy_C"/>
    <property type="match status" value="1"/>
</dbReference>
<keyword evidence="4 5" id="KW-0472">Membrane</keyword>
<evidence type="ECO:0000256" key="4">
    <source>
        <dbReference type="ARBA" id="ARBA00023136"/>
    </source>
</evidence>
<sequence>MVGYALAAPFSISLAQIALGIAFLGLVREWWRGRAVGREEAVADRPAWVDRLRRLPFWPAYACLTLAGILSLPFAIDQARAWGEMTKFLIILVFLVGYAAPLTRGQRRVVLGTLIGSGAVAALITVTDQFTRMEAKNRAQGFFSLPLTFGECQMLLLVVAVAWWAFGGATPRGRRRLLAAIGCLSLGVAASFTRGVFIGLGIGLVTMFRSRWRTALAAAAATVLLMGAGVMMTHHLASRAAVLSLAGDQPDGLCNIRLRIWSVGLDILAAAPVFGVGMNNVKPHYQARATPVEHAQSWVYGHLHNSFLQYLAMTGLCGYLAFVWFCLEVGCFARRLPKRFADSEAAGWAKAALPVWVAFLGSGLTEYAYGDEEVAMLAFFLLGFLAAPALEEGEAVEVVVDRSGDRDRQAGALVPEG</sequence>
<feature type="transmembrane region" description="Helical" evidence="5">
    <location>
        <begin position="109"/>
        <end position="127"/>
    </location>
</feature>
<evidence type="ECO:0000256" key="1">
    <source>
        <dbReference type="ARBA" id="ARBA00004141"/>
    </source>
</evidence>
<dbReference type="PANTHER" id="PTHR37422">
    <property type="entry name" value="TEICHURONIC ACID BIOSYNTHESIS PROTEIN TUAE"/>
    <property type="match status" value="1"/>
</dbReference>
<gene>
    <name evidence="7" type="ORF">OZSIB_2870</name>
</gene>
<evidence type="ECO:0000256" key="2">
    <source>
        <dbReference type="ARBA" id="ARBA00022692"/>
    </source>
</evidence>
<dbReference type="AlphaFoldDB" id="A0A367ZRR9"/>
<accession>A0A367ZRR9</accession>
<evidence type="ECO:0000313" key="7">
    <source>
        <dbReference type="EMBL" id="RCK80557.1"/>
    </source>
</evidence>
<proteinExistence type="predicted"/>
<reference evidence="7 8" key="1">
    <citation type="submission" date="2018-05" db="EMBL/GenBank/DDBJ databases">
        <title>A metagenomic window into the 2 km-deep terrestrial subsurface aquifer revealed taxonomically and functionally diverse microbial community comprising novel uncultured bacterial lineages.</title>
        <authorList>
            <person name="Kadnikov V.V."/>
            <person name="Mardanov A.V."/>
            <person name="Beletsky A.V."/>
            <person name="Banks D."/>
            <person name="Pimenov N.V."/>
            <person name="Frank Y.A."/>
            <person name="Karnachuk O.V."/>
            <person name="Ravin N.V."/>
        </authorList>
    </citation>
    <scope>NUCLEOTIDE SEQUENCE [LARGE SCALE GENOMIC DNA]</scope>
    <source>
        <strain evidence="7">BY5</strain>
    </source>
</reference>